<dbReference type="RefSeq" id="WP_160613085.1">
    <property type="nucleotide sequence ID" value="NZ_JAUFQM010000001.1"/>
</dbReference>
<protein>
    <recommendedName>
        <fullName evidence="1">BLUF domain-containing protein</fullName>
    </recommendedName>
</protein>
<dbReference type="PROSITE" id="PS50925">
    <property type="entry name" value="BLUF"/>
    <property type="match status" value="1"/>
</dbReference>
<dbReference type="AlphaFoldDB" id="A0A844Z4K5"/>
<sequence>MYSLIYVSTVADGADEASVDAISKVAAKNNSLAGVTGMLAYNGQHFMQLLEGRRDVIDELIETIARDTRHRDMAIIRREDKTSRECPDWSMRIFVVPRAKAGSAQELTESLPEEFRPETKMLFTSFGSMVRDNSGELE</sequence>
<dbReference type="SUPFAM" id="SSF54975">
    <property type="entry name" value="Acylphosphatase/BLUF domain-like"/>
    <property type="match status" value="1"/>
</dbReference>
<dbReference type="InterPro" id="IPR007024">
    <property type="entry name" value="BLUF_domain"/>
</dbReference>
<reference evidence="2 3" key="1">
    <citation type="submission" date="2019-12" db="EMBL/GenBank/DDBJ databases">
        <title>Genomic-based taxomic classification of the family Erythrobacteraceae.</title>
        <authorList>
            <person name="Xu L."/>
        </authorList>
    </citation>
    <scope>NUCLEOTIDE SEQUENCE [LARGE SCALE GENOMIC DNA]</scope>
    <source>
        <strain evidence="2 3">KCTC 42006</strain>
    </source>
</reference>
<feature type="domain" description="BLUF" evidence="1">
    <location>
        <begin position="1"/>
        <end position="92"/>
    </location>
</feature>
<gene>
    <name evidence="2" type="ORF">GRI35_04645</name>
</gene>
<accession>A0A844Z4K5</accession>
<keyword evidence="3" id="KW-1185">Reference proteome</keyword>
<dbReference type="Gene3D" id="3.30.70.100">
    <property type="match status" value="1"/>
</dbReference>
<evidence type="ECO:0000259" key="1">
    <source>
        <dbReference type="PROSITE" id="PS50925"/>
    </source>
</evidence>
<dbReference type="OrthoDB" id="196105at2"/>
<dbReference type="GO" id="GO:0071949">
    <property type="term" value="F:FAD binding"/>
    <property type="evidence" value="ECO:0007669"/>
    <property type="project" value="InterPro"/>
</dbReference>
<name>A0A844Z4K5_9SPHN</name>
<evidence type="ECO:0000313" key="2">
    <source>
        <dbReference type="EMBL" id="MXO82658.1"/>
    </source>
</evidence>
<organism evidence="2 3">
    <name type="scientific">Pontixanthobacter aestiaquae</name>
    <dbReference type="NCBI Taxonomy" id="1509367"/>
    <lineage>
        <taxon>Bacteria</taxon>
        <taxon>Pseudomonadati</taxon>
        <taxon>Pseudomonadota</taxon>
        <taxon>Alphaproteobacteria</taxon>
        <taxon>Sphingomonadales</taxon>
        <taxon>Erythrobacteraceae</taxon>
        <taxon>Pontixanthobacter</taxon>
    </lineage>
</organism>
<dbReference type="GO" id="GO:0009882">
    <property type="term" value="F:blue light photoreceptor activity"/>
    <property type="evidence" value="ECO:0007669"/>
    <property type="project" value="InterPro"/>
</dbReference>
<dbReference type="InterPro" id="IPR036046">
    <property type="entry name" value="Acylphosphatase-like_dom_sf"/>
</dbReference>
<dbReference type="EMBL" id="WTYZ01000001">
    <property type="protein sequence ID" value="MXO82658.1"/>
    <property type="molecule type" value="Genomic_DNA"/>
</dbReference>
<dbReference type="Proteomes" id="UP000460290">
    <property type="component" value="Unassembled WGS sequence"/>
</dbReference>
<dbReference type="SMART" id="SM01034">
    <property type="entry name" value="BLUF"/>
    <property type="match status" value="1"/>
</dbReference>
<comment type="caution">
    <text evidence="2">The sequence shown here is derived from an EMBL/GenBank/DDBJ whole genome shotgun (WGS) entry which is preliminary data.</text>
</comment>
<dbReference type="Pfam" id="PF04940">
    <property type="entry name" value="BLUF"/>
    <property type="match status" value="1"/>
</dbReference>
<proteinExistence type="predicted"/>
<evidence type="ECO:0000313" key="3">
    <source>
        <dbReference type="Proteomes" id="UP000460290"/>
    </source>
</evidence>